<name>A0ABS9MKA9_9FIRM</name>
<evidence type="ECO:0000256" key="5">
    <source>
        <dbReference type="ARBA" id="ARBA00022691"/>
    </source>
</evidence>
<comment type="similarity">
    <text evidence="6">Belongs to the methyltransferase superfamily. RNA methyltransferase RsmG family.</text>
</comment>
<dbReference type="SUPFAM" id="SSF53335">
    <property type="entry name" value="S-adenosyl-L-methionine-dependent methyltransferases"/>
    <property type="match status" value="1"/>
</dbReference>
<sequence length="236" mass="25977">MSEDIRQYLQECAASYGIAVSSGQAEQFQWYMELLIEWNQKMNLTAITEPKAVVVKHFLDSILLLPELEQGDTLIDVGTGAGFPGVPLKILRPGLHLTLLDSLNKRLIFLREVLDRLGLDAQIVHARAEEGGRQAGLRTKFAFATARAVAPLNLLCEYCLPFLQMGGVFLAMKGPEPDEEVEAAKRAVSLLGCRLDGVKRFTLPGGDARSVVRIRREKPLAAAYPRHGAKISKSPL</sequence>
<dbReference type="EMBL" id="JAKNHQ010000013">
    <property type="protein sequence ID" value="MCG4611243.1"/>
    <property type="molecule type" value="Genomic_DNA"/>
</dbReference>
<feature type="binding site" evidence="6">
    <location>
        <position position="147"/>
    </location>
    <ligand>
        <name>S-adenosyl-L-methionine</name>
        <dbReference type="ChEBI" id="CHEBI:59789"/>
    </ligand>
</feature>
<feature type="binding site" evidence="6">
    <location>
        <begin position="128"/>
        <end position="129"/>
    </location>
    <ligand>
        <name>S-adenosyl-L-methionine</name>
        <dbReference type="ChEBI" id="CHEBI:59789"/>
    </ligand>
</feature>
<reference evidence="7 8" key="1">
    <citation type="submission" date="2022-01" db="EMBL/GenBank/DDBJ databases">
        <title>Collection of gut derived symbiotic bacterial strains cultured from healthy donors.</title>
        <authorList>
            <person name="Lin H."/>
            <person name="Kohout C."/>
            <person name="Waligurski E."/>
            <person name="Pamer E.G."/>
        </authorList>
    </citation>
    <scope>NUCLEOTIDE SEQUENCE [LARGE SCALE GENOMIC DNA]</scope>
    <source>
        <strain evidence="7 8">DFI.7.58</strain>
    </source>
</reference>
<dbReference type="RefSeq" id="WP_237966937.1">
    <property type="nucleotide sequence ID" value="NZ_JAKNHQ010000013.1"/>
</dbReference>
<gene>
    <name evidence="6 7" type="primary">rsmG</name>
    <name evidence="7" type="ORF">L0P57_09920</name>
</gene>
<dbReference type="Proteomes" id="UP001298681">
    <property type="component" value="Unassembled WGS sequence"/>
</dbReference>
<dbReference type="InterPro" id="IPR003682">
    <property type="entry name" value="rRNA_ssu_MeTfrase_G"/>
</dbReference>
<comment type="function">
    <text evidence="6">Specifically methylates the N7 position of a guanine in 16S rRNA.</text>
</comment>
<dbReference type="GO" id="GO:0032259">
    <property type="term" value="P:methylation"/>
    <property type="evidence" value="ECO:0007669"/>
    <property type="project" value="UniProtKB-KW"/>
</dbReference>
<keyword evidence="5 6" id="KW-0949">S-adenosyl-L-methionine</keyword>
<evidence type="ECO:0000256" key="6">
    <source>
        <dbReference type="HAMAP-Rule" id="MF_00074"/>
    </source>
</evidence>
<comment type="caution">
    <text evidence="6">Lacks conserved residue(s) required for the propagation of feature annotation.</text>
</comment>
<evidence type="ECO:0000313" key="7">
    <source>
        <dbReference type="EMBL" id="MCG4611243.1"/>
    </source>
</evidence>
<comment type="subcellular location">
    <subcellularLocation>
        <location evidence="6">Cytoplasm</location>
    </subcellularLocation>
</comment>
<feature type="binding site" evidence="6">
    <location>
        <position position="78"/>
    </location>
    <ligand>
        <name>S-adenosyl-L-methionine</name>
        <dbReference type="ChEBI" id="CHEBI:59789"/>
    </ligand>
</feature>
<dbReference type="GO" id="GO:0008168">
    <property type="term" value="F:methyltransferase activity"/>
    <property type="evidence" value="ECO:0007669"/>
    <property type="project" value="UniProtKB-KW"/>
</dbReference>
<accession>A0ABS9MKA9</accession>
<proteinExistence type="inferred from homology"/>
<dbReference type="InterPro" id="IPR029063">
    <property type="entry name" value="SAM-dependent_MTases_sf"/>
</dbReference>
<evidence type="ECO:0000313" key="8">
    <source>
        <dbReference type="Proteomes" id="UP001298681"/>
    </source>
</evidence>
<evidence type="ECO:0000256" key="3">
    <source>
        <dbReference type="ARBA" id="ARBA00022603"/>
    </source>
</evidence>
<evidence type="ECO:0000256" key="2">
    <source>
        <dbReference type="ARBA" id="ARBA00022552"/>
    </source>
</evidence>
<dbReference type="EC" id="2.1.1.-" evidence="6"/>
<dbReference type="HAMAP" id="MF_00074">
    <property type="entry name" value="16SrRNA_methyltr_G"/>
    <property type="match status" value="1"/>
</dbReference>
<feature type="binding site" evidence="6">
    <location>
        <position position="83"/>
    </location>
    <ligand>
        <name>S-adenosyl-L-methionine</name>
        <dbReference type="ChEBI" id="CHEBI:59789"/>
    </ligand>
</feature>
<keyword evidence="8" id="KW-1185">Reference proteome</keyword>
<comment type="caution">
    <text evidence="7">The sequence shown here is derived from an EMBL/GenBank/DDBJ whole genome shotgun (WGS) entry which is preliminary data.</text>
</comment>
<organism evidence="7 8">
    <name type="scientific">Anaeromassilibacillus senegalensis</name>
    <dbReference type="NCBI Taxonomy" id="1673717"/>
    <lineage>
        <taxon>Bacteria</taxon>
        <taxon>Bacillati</taxon>
        <taxon>Bacillota</taxon>
        <taxon>Clostridia</taxon>
        <taxon>Eubacteriales</taxon>
        <taxon>Acutalibacteraceae</taxon>
        <taxon>Anaeromassilibacillus</taxon>
    </lineage>
</organism>
<dbReference type="Gene3D" id="3.40.50.150">
    <property type="entry name" value="Vaccinia Virus protein VP39"/>
    <property type="match status" value="1"/>
</dbReference>
<evidence type="ECO:0000256" key="4">
    <source>
        <dbReference type="ARBA" id="ARBA00022679"/>
    </source>
</evidence>
<keyword evidence="4 6" id="KW-0808">Transferase</keyword>
<dbReference type="Pfam" id="PF02527">
    <property type="entry name" value="GidB"/>
    <property type="match status" value="1"/>
</dbReference>
<evidence type="ECO:0000256" key="1">
    <source>
        <dbReference type="ARBA" id="ARBA00022490"/>
    </source>
</evidence>
<keyword evidence="1 6" id="KW-0963">Cytoplasm</keyword>
<keyword evidence="2 6" id="KW-0698">rRNA processing</keyword>
<dbReference type="NCBIfam" id="TIGR00138">
    <property type="entry name" value="rsmG_gidB"/>
    <property type="match status" value="1"/>
</dbReference>
<keyword evidence="3 6" id="KW-0489">Methyltransferase</keyword>
<protein>
    <recommendedName>
        <fullName evidence="6">Ribosomal RNA small subunit methyltransferase G</fullName>
        <ecNumber evidence="6">2.1.1.-</ecNumber>
    </recommendedName>
    <alternativeName>
        <fullName evidence="6">16S rRNA 7-methylguanosine methyltransferase</fullName>
        <shortName evidence="6">16S rRNA m7G methyltransferase</shortName>
    </alternativeName>
</protein>
<dbReference type="PANTHER" id="PTHR31760:SF0">
    <property type="entry name" value="S-ADENOSYL-L-METHIONINE-DEPENDENT METHYLTRANSFERASES SUPERFAMILY PROTEIN"/>
    <property type="match status" value="1"/>
</dbReference>
<dbReference type="PANTHER" id="PTHR31760">
    <property type="entry name" value="S-ADENOSYL-L-METHIONINE-DEPENDENT METHYLTRANSFERASES SUPERFAMILY PROTEIN"/>
    <property type="match status" value="1"/>
</dbReference>